<evidence type="ECO:0000256" key="6">
    <source>
        <dbReference type="ARBA" id="ARBA00022958"/>
    </source>
</evidence>
<dbReference type="Gene3D" id="1.10.287.70">
    <property type="match status" value="4"/>
</dbReference>
<evidence type="ECO:0000256" key="9">
    <source>
        <dbReference type="ARBA" id="ARBA00023136"/>
    </source>
</evidence>
<dbReference type="InterPro" id="IPR005821">
    <property type="entry name" value="Ion_trans_dom"/>
</dbReference>
<feature type="transmembrane region" description="Helical" evidence="12">
    <location>
        <begin position="1065"/>
        <end position="1084"/>
    </location>
</feature>
<evidence type="ECO:0000256" key="4">
    <source>
        <dbReference type="ARBA" id="ARBA00022692"/>
    </source>
</evidence>
<feature type="transmembrane region" description="Helical" evidence="12">
    <location>
        <begin position="608"/>
        <end position="632"/>
    </location>
</feature>
<feature type="region of interest" description="Disordered" evidence="11">
    <location>
        <begin position="359"/>
        <end position="381"/>
    </location>
</feature>
<keyword evidence="15" id="KW-1185">Reference proteome</keyword>
<keyword evidence="5" id="KW-0631">Potassium channel</keyword>
<feature type="transmembrane region" description="Helical" evidence="12">
    <location>
        <begin position="407"/>
        <end position="428"/>
    </location>
</feature>
<keyword evidence="10" id="KW-0407">Ion channel</keyword>
<evidence type="ECO:0000256" key="8">
    <source>
        <dbReference type="ARBA" id="ARBA00023065"/>
    </source>
</evidence>
<feature type="transmembrane region" description="Helical" evidence="12">
    <location>
        <begin position="544"/>
        <end position="565"/>
    </location>
</feature>
<dbReference type="OMA" id="MWITLLN"/>
<dbReference type="OrthoDB" id="415460at2759"/>
<evidence type="ECO:0000256" key="5">
    <source>
        <dbReference type="ARBA" id="ARBA00022826"/>
    </source>
</evidence>
<evidence type="ECO:0000256" key="7">
    <source>
        <dbReference type="ARBA" id="ARBA00022989"/>
    </source>
</evidence>
<feature type="transmembrane region" description="Helical" evidence="12">
    <location>
        <begin position="111"/>
        <end position="134"/>
    </location>
</feature>
<dbReference type="eggNOG" id="KOG3713">
    <property type="taxonomic scope" value="Eukaryota"/>
</dbReference>
<dbReference type="Pfam" id="PF00520">
    <property type="entry name" value="Ion_trans"/>
    <property type="match status" value="4"/>
</dbReference>
<dbReference type="InParanoid" id="B7FUF5"/>
<dbReference type="PANTHER" id="PTHR11537">
    <property type="entry name" value="VOLTAGE-GATED POTASSIUM CHANNEL"/>
    <property type="match status" value="1"/>
</dbReference>
<organism evidence="14 15">
    <name type="scientific">Phaeodactylum tricornutum (strain CCAP 1055/1)</name>
    <dbReference type="NCBI Taxonomy" id="556484"/>
    <lineage>
        <taxon>Eukaryota</taxon>
        <taxon>Sar</taxon>
        <taxon>Stramenopiles</taxon>
        <taxon>Ochrophyta</taxon>
        <taxon>Bacillariophyta</taxon>
        <taxon>Bacillariophyceae</taxon>
        <taxon>Bacillariophycidae</taxon>
        <taxon>Naviculales</taxon>
        <taxon>Phaeodactylaceae</taxon>
        <taxon>Phaeodactylum</taxon>
    </lineage>
</organism>
<dbReference type="GO" id="GO:0005249">
    <property type="term" value="F:voltage-gated potassium channel activity"/>
    <property type="evidence" value="ECO:0007669"/>
    <property type="project" value="InterPro"/>
</dbReference>
<dbReference type="Proteomes" id="UP000000759">
    <property type="component" value="Chromosome 4"/>
</dbReference>
<evidence type="ECO:0000256" key="2">
    <source>
        <dbReference type="ARBA" id="ARBA00022448"/>
    </source>
</evidence>
<feature type="domain" description="Ion transport" evidence="13">
    <location>
        <begin position="681"/>
        <end position="924"/>
    </location>
</feature>
<reference evidence="15" key="2">
    <citation type="submission" date="2008-08" db="EMBL/GenBank/DDBJ databases">
        <authorList>
            <consortium name="Diatom Consortium"/>
            <person name="Grigoriev I."/>
            <person name="Grimwood J."/>
            <person name="Kuo A."/>
            <person name="Otillar R.P."/>
            <person name="Salamov A."/>
            <person name="Detter J.C."/>
            <person name="Lindquist E."/>
            <person name="Shapiro H."/>
            <person name="Lucas S."/>
            <person name="Glavina del Rio T."/>
            <person name="Pitluck S."/>
            <person name="Rokhsar D."/>
            <person name="Bowler C."/>
        </authorList>
    </citation>
    <scope>GENOME REANNOTATION</scope>
    <source>
        <strain evidence="15">CCAP 1055/1</strain>
    </source>
</reference>
<reference evidence="14 15" key="1">
    <citation type="journal article" date="2008" name="Nature">
        <title>The Phaeodactylum genome reveals the evolutionary history of diatom genomes.</title>
        <authorList>
            <person name="Bowler C."/>
            <person name="Allen A.E."/>
            <person name="Badger J.H."/>
            <person name="Grimwood J."/>
            <person name="Jabbari K."/>
            <person name="Kuo A."/>
            <person name="Maheswari U."/>
            <person name="Martens C."/>
            <person name="Maumus F."/>
            <person name="Otillar R.P."/>
            <person name="Rayko E."/>
            <person name="Salamov A."/>
            <person name="Vandepoele K."/>
            <person name="Beszteri B."/>
            <person name="Gruber A."/>
            <person name="Heijde M."/>
            <person name="Katinka M."/>
            <person name="Mock T."/>
            <person name="Valentin K."/>
            <person name="Verret F."/>
            <person name="Berges J.A."/>
            <person name="Brownlee C."/>
            <person name="Cadoret J.P."/>
            <person name="Chiovitti A."/>
            <person name="Choi C.J."/>
            <person name="Coesel S."/>
            <person name="De Martino A."/>
            <person name="Detter J.C."/>
            <person name="Durkin C."/>
            <person name="Falciatore A."/>
            <person name="Fournet J."/>
            <person name="Haruta M."/>
            <person name="Huysman M.J."/>
            <person name="Jenkins B.D."/>
            <person name="Jiroutova K."/>
            <person name="Jorgensen R.E."/>
            <person name="Joubert Y."/>
            <person name="Kaplan A."/>
            <person name="Kroger N."/>
            <person name="Kroth P.G."/>
            <person name="La Roche J."/>
            <person name="Lindquist E."/>
            <person name="Lommer M."/>
            <person name="Martin-Jezequel V."/>
            <person name="Lopez P.J."/>
            <person name="Lucas S."/>
            <person name="Mangogna M."/>
            <person name="McGinnis K."/>
            <person name="Medlin L.K."/>
            <person name="Montsant A."/>
            <person name="Oudot-Le Secq M.P."/>
            <person name="Napoli C."/>
            <person name="Obornik M."/>
            <person name="Parker M.S."/>
            <person name="Petit J.L."/>
            <person name="Porcel B.M."/>
            <person name="Poulsen N."/>
            <person name="Robison M."/>
            <person name="Rychlewski L."/>
            <person name="Rynearson T.A."/>
            <person name="Schmutz J."/>
            <person name="Shapiro H."/>
            <person name="Siaut M."/>
            <person name="Stanley M."/>
            <person name="Sussman M.R."/>
            <person name="Taylor A.R."/>
            <person name="Vardi A."/>
            <person name="von Dassow P."/>
            <person name="Vyverman W."/>
            <person name="Willis A."/>
            <person name="Wyrwicz L.S."/>
            <person name="Rokhsar D.S."/>
            <person name="Weissenbach J."/>
            <person name="Armbrust E.V."/>
            <person name="Green B.R."/>
            <person name="Van de Peer Y."/>
            <person name="Grigoriev I.V."/>
        </authorList>
    </citation>
    <scope>NUCLEOTIDE SEQUENCE [LARGE SCALE GENOMIC DNA]</scope>
    <source>
        <strain evidence="14 15">CCAP 1055/1</strain>
    </source>
</reference>
<feature type="domain" description="Ion transport" evidence="13">
    <location>
        <begin position="52"/>
        <end position="357"/>
    </location>
</feature>
<keyword evidence="3" id="KW-0633">Potassium transport</keyword>
<feature type="transmembrane region" description="Helical" evidence="12">
    <location>
        <begin position="57"/>
        <end position="76"/>
    </location>
</feature>
<name>B7FUF5_PHATC</name>
<feature type="transmembrane region" description="Helical" evidence="12">
    <location>
        <begin position="1034"/>
        <end position="1053"/>
    </location>
</feature>
<dbReference type="GO" id="GO:0001508">
    <property type="term" value="P:action potential"/>
    <property type="evidence" value="ECO:0007669"/>
    <property type="project" value="TreeGrafter"/>
</dbReference>
<dbReference type="PaxDb" id="2850-Phatr44535"/>
<feature type="domain" description="Ion transport" evidence="13">
    <location>
        <begin position="404"/>
        <end position="639"/>
    </location>
</feature>
<feature type="transmembrane region" description="Helical" evidence="12">
    <location>
        <begin position="995"/>
        <end position="1014"/>
    </location>
</feature>
<comment type="subcellular location">
    <subcellularLocation>
        <location evidence="1">Membrane</location>
        <topology evidence="1">Multi-pass membrane protein</topology>
    </subcellularLocation>
</comment>
<evidence type="ECO:0000259" key="13">
    <source>
        <dbReference type="Pfam" id="PF00520"/>
    </source>
</evidence>
<keyword evidence="4 12" id="KW-0812">Transmembrane</keyword>
<keyword evidence="9 12" id="KW-0472">Membrane</keyword>
<dbReference type="KEGG" id="pti:PHATRDRAFT_44535"/>
<feature type="transmembrane region" description="Helical" evidence="12">
    <location>
        <begin position="819"/>
        <end position="837"/>
    </location>
</feature>
<dbReference type="GeneID" id="7198068"/>
<evidence type="ECO:0000256" key="11">
    <source>
        <dbReference type="SAM" id="MobiDB-lite"/>
    </source>
</evidence>
<dbReference type="EMBL" id="CM000607">
    <property type="protein sequence ID" value="EEC50250.1"/>
    <property type="molecule type" value="Genomic_DNA"/>
</dbReference>
<proteinExistence type="predicted"/>
<dbReference type="RefSeq" id="XP_002178585.1">
    <property type="nucleotide sequence ID" value="XM_002178549.1"/>
</dbReference>
<evidence type="ECO:0000256" key="1">
    <source>
        <dbReference type="ARBA" id="ARBA00004141"/>
    </source>
</evidence>
<dbReference type="InterPro" id="IPR028325">
    <property type="entry name" value="VG_K_chnl"/>
</dbReference>
<dbReference type="GO" id="GO:0008076">
    <property type="term" value="C:voltage-gated potassium channel complex"/>
    <property type="evidence" value="ECO:0007669"/>
    <property type="project" value="InterPro"/>
</dbReference>
<feature type="transmembrane region" description="Helical" evidence="12">
    <location>
        <begin position="1236"/>
        <end position="1256"/>
    </location>
</feature>
<gene>
    <name evidence="14" type="ORF">PHATRDRAFT_44535</name>
</gene>
<feature type="transmembrane region" description="Helical" evidence="12">
    <location>
        <begin position="219"/>
        <end position="242"/>
    </location>
</feature>
<dbReference type="PANTHER" id="PTHR11537:SF254">
    <property type="entry name" value="POTASSIUM VOLTAGE-GATED CHANNEL PROTEIN SHAB"/>
    <property type="match status" value="1"/>
</dbReference>
<feature type="transmembrane region" description="Helical" evidence="12">
    <location>
        <begin position="897"/>
        <end position="922"/>
    </location>
</feature>
<dbReference type="HOGENOM" id="CLU_283495_0_0_1"/>
<feature type="transmembrane region" description="Helical" evidence="12">
    <location>
        <begin position="754"/>
        <end position="778"/>
    </location>
</feature>
<sequence>MPFVNDLEMPPTVSTEFTPLLRHESETEEGEAAPTSRERLYLFLEAKTPAGRWYERFIFALILLNVASFILASLFVEDYNDAPWASRKHGLCGNLCDALWFGNYRDNGLEWLQLGSTSVLEIGTVLVFSVEYVLRLYTADLEDARYTGLAGRLRYVPTFFSMVDLASTVPFYVDIFLRHTDLAASSFLRMFRLFRMMRVEGRYDTALTMVDDVFAAQKAILGTALFVGFTTWMTVSSLYYLVERRSNDMIYCGAAPEYCPGDLDTNLCVIDDWGVTNCTAAGCPATEEYPEPCYNLFNSIPMASYYALLNLFGEFPLIDQHSSAGQVIGTLTAVVAVAVFALPAGIIGNGFEDVIEKRRDTSDEPSEIVEEGGMTSGHQSPNATPRGWWYNLLHAQTIPGAAALDRFINSLIVLTALSFMLDTISTLSSKTHILLDSFELISVTVFTLEFAMRVYAAKEDPKYNHPGGRFAYMMTFLALVDILSFLPFWFEVIFTGKIITPYSDSSSTWSNVVKGLRLLRILRFERYTHAFTSFDDVLARNKDVLAVTAFTAILFWVFFGAFLYFTERDNPDEEMASNYNTVPNAMWITLLNLAGESPLSQYSMAGKVATGVLGLFATGVFGIPIGVLGAGFEEVVEQENEDNTEELEFQDHSTRSTENLGISVEQAAYNFVNGNGSTAAQYFEKMIYVLIFLAVAVGVWQTLEGQENTFSEVEWGAVIIFTAEYLIRLIGAGADPDFAKGCGVVQSRLRFLISFYSIIDLLAIIPFYVAFALPNSIVNDYDEYLRMLRILRLIKLDKYVPSITLIDDVIRLKFNSLRVAFFAAITLWILFAALLFLCEHKDGWNSIDNVPLYGCDENCSMVDRFQNFFDSMVYTGIHLTGDYPIITYSWPARFVNFFMVIAAVGVVSIPSGLIASGFVQIVQSKNKVQRGEDPISPGGRAGDDWYEIHYRTLEGVDPPPSPLGPKVDEWQHAVNKFLNGTKISGSHTQWTRVSYASRVFIFAVIISNVLAVLVESIPRIDKAVGNQAGNFFDVFEAFSVMIFASEYILRLFCAPKNREALYSTFIYATTFFGIVDLLSTAPWFVQEALIATGRLNAGGDSAKIFRLFRIFRILQLEDFITAFSKLDNVFRASKDVLKATGLMALIIWVGCGALFFIFEENNPNWRVCDASIPLSTPDPNQPGCYDFGSTAACNQIYPGLCTQKAFTDMPNALYYTAVFLGGEWGVVDFTWPGRMVCLFLCVIGIGLYAIPIGSLFDSFGAVLGMGGDDDEEEERAEEGPEGK</sequence>
<protein>
    <recommendedName>
        <fullName evidence="13">Ion transport domain-containing protein</fullName>
    </recommendedName>
</protein>
<feature type="transmembrane region" description="Helical" evidence="12">
    <location>
        <begin position="1136"/>
        <end position="1158"/>
    </location>
</feature>
<keyword evidence="8" id="KW-0406">Ion transport</keyword>
<evidence type="ECO:0000313" key="15">
    <source>
        <dbReference type="Proteomes" id="UP000000759"/>
    </source>
</evidence>
<dbReference type="SUPFAM" id="SSF81324">
    <property type="entry name" value="Voltage-gated potassium channels"/>
    <property type="match status" value="4"/>
</dbReference>
<dbReference type="eggNOG" id="KOG1419">
    <property type="taxonomic scope" value="Eukaryota"/>
</dbReference>
<dbReference type="PRINTS" id="PR00169">
    <property type="entry name" value="KCHANNEL"/>
</dbReference>
<evidence type="ECO:0000256" key="12">
    <source>
        <dbReference type="SAM" id="Phobius"/>
    </source>
</evidence>
<feature type="transmembrane region" description="Helical" evidence="12">
    <location>
        <begin position="155"/>
        <end position="173"/>
    </location>
</feature>
<feature type="domain" description="Ion transport" evidence="13">
    <location>
        <begin position="998"/>
        <end position="1260"/>
    </location>
</feature>
<dbReference type="STRING" id="556484.B7FUF5"/>
<feature type="transmembrane region" description="Helical" evidence="12">
    <location>
        <begin position="686"/>
        <end position="703"/>
    </location>
</feature>
<keyword evidence="2" id="KW-0813">Transport</keyword>
<evidence type="ECO:0000256" key="3">
    <source>
        <dbReference type="ARBA" id="ARBA00022538"/>
    </source>
</evidence>
<keyword evidence="6" id="KW-0630">Potassium</keyword>
<accession>B7FUF5</accession>
<feature type="transmembrane region" description="Helical" evidence="12">
    <location>
        <begin position="470"/>
        <end position="490"/>
    </location>
</feature>
<evidence type="ECO:0000313" key="14">
    <source>
        <dbReference type="EMBL" id="EEC50250.1"/>
    </source>
</evidence>
<keyword evidence="7 12" id="KW-1133">Transmembrane helix</keyword>
<evidence type="ECO:0000256" key="10">
    <source>
        <dbReference type="ARBA" id="ARBA00023303"/>
    </source>
</evidence>